<dbReference type="Pfam" id="PF04860">
    <property type="entry name" value="Phage_portal"/>
    <property type="match status" value="1"/>
</dbReference>
<keyword evidence="2" id="KW-1185">Reference proteome</keyword>
<organism evidence="1 2">
    <name type="scientific">Camelimonas abortus</name>
    <dbReference type="NCBI Taxonomy" id="1017184"/>
    <lineage>
        <taxon>Bacteria</taxon>
        <taxon>Pseudomonadati</taxon>
        <taxon>Pseudomonadota</taxon>
        <taxon>Alphaproteobacteria</taxon>
        <taxon>Hyphomicrobiales</taxon>
        <taxon>Chelatococcaceae</taxon>
        <taxon>Camelimonas</taxon>
    </lineage>
</organism>
<protein>
    <submittedName>
        <fullName evidence="1">Phage portal protein</fullName>
    </submittedName>
</protein>
<dbReference type="Proteomes" id="UP001595536">
    <property type="component" value="Unassembled WGS sequence"/>
</dbReference>
<evidence type="ECO:0000313" key="1">
    <source>
        <dbReference type="EMBL" id="MFC3266560.1"/>
    </source>
</evidence>
<name>A0ABV7LF56_9HYPH</name>
<dbReference type="EMBL" id="JBHRUV010000045">
    <property type="protein sequence ID" value="MFC3266560.1"/>
    <property type="molecule type" value="Genomic_DNA"/>
</dbReference>
<evidence type="ECO:0000313" key="2">
    <source>
        <dbReference type="Proteomes" id="UP001595536"/>
    </source>
</evidence>
<dbReference type="InterPro" id="IPR006427">
    <property type="entry name" value="Portal_HK97"/>
</dbReference>
<dbReference type="RefSeq" id="WP_376830173.1">
    <property type="nucleotide sequence ID" value="NZ_JBHLWR010000006.1"/>
</dbReference>
<proteinExistence type="predicted"/>
<comment type="caution">
    <text evidence="1">The sequence shown here is derived from an EMBL/GenBank/DDBJ whole genome shotgun (WGS) entry which is preliminary data.</text>
</comment>
<gene>
    <name evidence="1" type="ORF">ACFOEX_09355</name>
</gene>
<sequence>MAGLFARLLRRAGPEAGPAERRAFTPPAGLIAWSSPGRPAWSGRDYAAFAREGYQGNAIAHRCVRLVCEAVAATPLALYEGDSELERHPLLELLERPNPHQDGVTLIETVCGQLLVAGNAYLHAIMPGGAPRELHALRPDRVRVMPGEDGWPSAWEYAAGGRTVRFLRGQGVVSPVLHLRQFHPTDDYYGLSSMEAAARALDLHNAASAWNKALLDNAARPSGALVYAGPQGSSLTDAQFERLRAEMETQFQGVANAGRPLLLEGGLDWKPLSLSPKDMDFTEARAAAAREIALALGVPPLLLGLPGDNTYGNYAEANRAFWRQTVLPLARRIAAGIACWLGPAWGQTLRLAPDADAIEALASEREALWRKVSAATFLSDDEKRAAVGYGVRSKNRT</sequence>
<reference evidence="2" key="1">
    <citation type="journal article" date="2019" name="Int. J. Syst. Evol. Microbiol.">
        <title>The Global Catalogue of Microorganisms (GCM) 10K type strain sequencing project: providing services to taxonomists for standard genome sequencing and annotation.</title>
        <authorList>
            <consortium name="The Broad Institute Genomics Platform"/>
            <consortium name="The Broad Institute Genome Sequencing Center for Infectious Disease"/>
            <person name="Wu L."/>
            <person name="Ma J."/>
        </authorList>
    </citation>
    <scope>NUCLEOTIDE SEQUENCE [LARGE SCALE GENOMIC DNA]</scope>
    <source>
        <strain evidence="2">CCM 7941</strain>
    </source>
</reference>
<dbReference type="InterPro" id="IPR006944">
    <property type="entry name" value="Phage/GTA_portal"/>
</dbReference>
<accession>A0ABV7LF56</accession>
<dbReference type="NCBIfam" id="TIGR01537">
    <property type="entry name" value="portal_HK97"/>
    <property type="match status" value="1"/>
</dbReference>